<proteinExistence type="inferred from homology"/>
<organism evidence="6 7">
    <name type="scientific">Aphidius gifuensis</name>
    <name type="common">Parasitoid wasp</name>
    <dbReference type="NCBI Taxonomy" id="684658"/>
    <lineage>
        <taxon>Eukaryota</taxon>
        <taxon>Metazoa</taxon>
        <taxon>Ecdysozoa</taxon>
        <taxon>Arthropoda</taxon>
        <taxon>Hexapoda</taxon>
        <taxon>Insecta</taxon>
        <taxon>Pterygota</taxon>
        <taxon>Neoptera</taxon>
        <taxon>Endopterygota</taxon>
        <taxon>Hymenoptera</taxon>
        <taxon>Apocrita</taxon>
        <taxon>Ichneumonoidea</taxon>
        <taxon>Braconidae</taxon>
        <taxon>Aphidiinae</taxon>
        <taxon>Aphidius</taxon>
    </lineage>
</organism>
<evidence type="ECO:0000259" key="4">
    <source>
        <dbReference type="Pfam" id="PF26103"/>
    </source>
</evidence>
<dbReference type="OrthoDB" id="75419at2759"/>
<dbReference type="GO" id="GO:0005737">
    <property type="term" value="C:cytoplasm"/>
    <property type="evidence" value="ECO:0007669"/>
    <property type="project" value="TreeGrafter"/>
</dbReference>
<feature type="domain" description="Epg5-like TPR" evidence="5">
    <location>
        <begin position="1167"/>
        <end position="1364"/>
    </location>
</feature>
<name>A0A834XV92_APHGI</name>
<keyword evidence="7" id="KW-1185">Reference proteome</keyword>
<dbReference type="PANTHER" id="PTHR31139:SF4">
    <property type="entry name" value="ECTOPIC P GRANULES PROTEIN 5 HOMOLOG"/>
    <property type="match status" value="1"/>
</dbReference>
<sequence>MEKSKSSKKSKKDRSRSFHRNKKQIVDDTTTLEEFECLLGESPANYVQIQSVDNMESELHSAAIDNELHEKVNTQVSITDENKKVSLQKEILKQDIEQKTIEESSCNDDMLESLPTAPPLPPENIEDTVTLPANLPSPRLIIEHNTNTNLVTPKKVEPTIIETSKSSNTTEILPFTDAQLISLYNNKELSLVESFITEFIETQLCRNSYLQQHRLYDLLTCYLRVRNKLQTNSHDLECIKKKCIEVRGYLWHLEKTSITESGECQDGNPVNATHEYSTAWLSQDALKLLTKFLSKIKELLHNIQALHSYEAETLKLQIEQYVQRVCLSCKDAMKLPQNAPVNLLSSMTMSQFTELRMCITILFSFQRRMINDNKFVMDSREWLSQLVAILLRLATWQDHQFILNHVLRCPGGVTKWAAGFIQAPNVPRSQTHTASPFSDPYLDHMVATLAVILLPVKEREKFLEQVRESVQNMTDNSTVDTVWVVLDEDGEEDEDISSTGGNLSEADIIMLVKQVPLGKIFEQVLLIEKQGENYRQETNNITEHHMLRLFAFSSILVRLFRQGLRTYNSPKYRQLAKLLSSMIRDVVQYVNDQWEVFLNIQTITVDSVLFPRLQTEFDEFFLRSTMSIISSRRLGALQYLAAIPYHTISINTLWRIFYALHHDNVFLEVVDINQFENESKTGNLWRQFDEKLSEMQEEESYFLISTFANMALARSECDIEFICATTVDLFRIGFLSKKPPESTSKNARSLLSNLTIKHPSLLSTILLTLKENFESFEKFDLQLFTELNIDKWIPDDNDIFIIANWLRNNTLQSTESHLARLLLKNLNWGLDNNKNLYLPLQLHYNIALLIVELTMKYVPDMPGSQTASLLIEGVRQVSSMVRPQNSEHVFSLWAWDMMCRLRLHQLDQSVTICQEVMTNPAGVFAHVPDIDTNTALEILVYGLKEKQPIACFVSVMMTLLGHSVPLICTTGFSKLNILQNYHKYKHILIALQHIIPLFLECPESLINNDKFIELVVSLITADRTYVKMAKNLIASEFPGPIVKYFANMIESHMANYEKYCLNSPEPFVRLWLEIIFKIPNWNRDQNVMYIIDCILRTAFFHIDSRTTADMLFLIQYSIMGNEKSSGSISSFINWATGNSNLSSLLGGSVHSIWLAFQVLSIEQHSRETNTGFWREFLRELSNQSKTSLDTAIKRACLTVKISPFSSGELSIYRWSQQILDTPFDHPLFPLLWQRFFILYLARVPTNPGIPDRGGIGEKFFDGLINGNHLKKLKKYLTETIKYFENIIESSNDNDDNDNKAINNNERRDFVIQTIKYYKTLNLWLNEERLLESGLYLPALPPQYMSHKLTALIQSDYDPWLEYVDYSQVLQSQLKSNQEWNKISYRCDNDYDDDNNSKSLSSSIVTAMTLESSDPLQRIYRRLSTYEYSQSPPSLTKNTTAIFDNISRNILHEADQVIQIVRPHFKAILEYAQTFNSLILEHTAVDCSFLELIKNLYQDVENTVTLHALCDSVSSSDHQRSRSGTPLTVHCAGAAIIKLSVKEARLTPGVDQMIIKNRGKYDNLVVKACQLPSSKVVQASVFIDRIIMLLENEINIHRTCEDTDALNKIHISGIKLFYYLVKNYTEEASLCPPTKQLVTACIEKLGQIFISGEENEGPRLLATIIERPNLGGMLGPHFTPVAGVASKFLEMYLTIVNLSTGSNVDLCFVLLSKFDVNNWLNHRRPRLSERSTFIDLVTKALCDIGLNPEDKKLILHELFRNHLKLVLLYEFPEHYGEVLSAILRGSEGQNLSLDVWQDFLGALSGKIKTETPIHPIKIREEIRRYATEQRLLSKQDIYDTAQLLSKHFMMERLQYGLYGLYPKYRVYNEPLVMFLGMVGHALVVSTLQIDRGSLANQICEQIWPVLSEMFAPWLTPYWTKNLREPTAAWIQQLTDDRSVLLPWITSDGPHANRIVAIFVECIRFIIDTLPASSKILCLLWQFYVTNYAHASVKDHIVNVIHGNLLTLTWDKFSPGINDVELMVKVIDQYLPDCHLFLGSIFTSVNWTIWINEVVATQPHSVAVRMHICLLNLFIKLSNEPNVRDNEKAIQLVIEATKFSWHLVDAVAYDQVINWYVMSCNPRVILSCNDDNDDDIHQLDIAINNMMKIVAAYDQSVSNFHPMTLKKRQLYVRSSMKLLMNCAIRHKSLLTTNTKVFKNTLTDMLNEMEIIIIKTVPELQQAAEAGLLLTELLESMNHQKGPLIEQLRESWINWLSVKTASSPILIGLLRVIGMTLSSSSIFGEILEASLESYFTKSITCEIETNWGAVMNILQPLVPRQPPIETVLIADNQLLALYAVLLKKLPLCRDIKDEEVLLVNLIDWISNVKPMENIQEKLPLLWAKAFELSYRQCQYNDSTVVVARSLKQLARALITLADNSGQGWGILGVIGLRKSSQLSIRFKFIARALSVYCLMQLPESKSEQPIVRFTPHSPGTIMSSSMSPDLINEVQPNPDAVKGIQNLETMITNKQYGEFKDDIELAIKMIKDSENSLHNAVSITGKLTMQLYTKQYLHILID</sequence>
<evidence type="ECO:0000313" key="7">
    <source>
        <dbReference type="Proteomes" id="UP000639338"/>
    </source>
</evidence>
<feature type="region of interest" description="Disordered" evidence="3">
    <location>
        <begin position="1"/>
        <end position="24"/>
    </location>
</feature>
<evidence type="ECO:0008006" key="8">
    <source>
        <dbReference type="Google" id="ProtNLM"/>
    </source>
</evidence>
<dbReference type="Pfam" id="PF26103">
    <property type="entry name" value="TPR_Epg5"/>
    <property type="match status" value="1"/>
</dbReference>
<keyword evidence="2" id="KW-0072">Autophagy</keyword>
<dbReference type="Proteomes" id="UP000639338">
    <property type="component" value="Unassembled WGS sequence"/>
</dbReference>
<gene>
    <name evidence="6" type="ORF">HCN44_006233</name>
</gene>
<protein>
    <recommendedName>
        <fullName evidence="8">Ectopic P granules protein</fullName>
    </recommendedName>
</protein>
<comment type="caution">
    <text evidence="6">The sequence shown here is derived from an EMBL/GenBank/DDBJ whole genome shotgun (WGS) entry which is preliminary data.</text>
</comment>
<dbReference type="InterPro" id="IPR058750">
    <property type="entry name" value="TPR_Epg5"/>
</dbReference>
<accession>A0A834XV92</accession>
<dbReference type="Pfam" id="PF26106">
    <property type="entry name" value="TPR_Epg5_C"/>
    <property type="match status" value="1"/>
</dbReference>
<comment type="similarity">
    <text evidence="1">Belongs to the EPG5 family.</text>
</comment>
<dbReference type="Pfam" id="PF26573">
    <property type="entry name" value="TPR_Epg5_2"/>
    <property type="match status" value="1"/>
</dbReference>
<evidence type="ECO:0000256" key="3">
    <source>
        <dbReference type="SAM" id="MobiDB-lite"/>
    </source>
</evidence>
<dbReference type="InterPro" id="IPR059030">
    <property type="entry name" value="TPR_Epg5_mid"/>
</dbReference>
<reference evidence="6 7" key="1">
    <citation type="submission" date="2020-08" db="EMBL/GenBank/DDBJ databases">
        <title>Aphidius gifuensis genome sequencing and assembly.</title>
        <authorList>
            <person name="Du Z."/>
        </authorList>
    </citation>
    <scope>NUCLEOTIDE SEQUENCE [LARGE SCALE GENOMIC DNA]</scope>
    <source>
        <strain evidence="6">YNYX2018</strain>
        <tissue evidence="6">Adults</tissue>
    </source>
</reference>
<evidence type="ECO:0000313" key="6">
    <source>
        <dbReference type="EMBL" id="KAF7993173.1"/>
    </source>
</evidence>
<dbReference type="InterPro" id="IPR051436">
    <property type="entry name" value="Autophagy-related_EPG5"/>
</dbReference>
<feature type="domain" description="Epg5-like central TPR repeats" evidence="4">
    <location>
        <begin position="1652"/>
        <end position="2045"/>
    </location>
</feature>
<feature type="compositionally biased region" description="Basic residues" evidence="3">
    <location>
        <begin position="1"/>
        <end position="23"/>
    </location>
</feature>
<evidence type="ECO:0000256" key="2">
    <source>
        <dbReference type="ARBA" id="ARBA00023006"/>
    </source>
</evidence>
<dbReference type="PANTHER" id="PTHR31139">
    <property type="entry name" value="ECTOPIC P GRANULES PROTEIN 5 HOMOLOG"/>
    <property type="match status" value="1"/>
</dbReference>
<evidence type="ECO:0000259" key="5">
    <source>
        <dbReference type="Pfam" id="PF26573"/>
    </source>
</evidence>
<dbReference type="EMBL" id="JACMRX010000003">
    <property type="protein sequence ID" value="KAF7993173.1"/>
    <property type="molecule type" value="Genomic_DNA"/>
</dbReference>
<dbReference type="GO" id="GO:0097352">
    <property type="term" value="P:autophagosome maturation"/>
    <property type="evidence" value="ECO:0007669"/>
    <property type="project" value="TreeGrafter"/>
</dbReference>
<evidence type="ECO:0000256" key="1">
    <source>
        <dbReference type="ARBA" id="ARBA00010948"/>
    </source>
</evidence>